<sequence>MASRREQLDAYNFARRRLVAGFLQPVQANGSEEKAPRPFRAVLPGIIVGALILTAFGVYGLIRPGVPPGWKNKGSLIVGRDSASRYVYLEGKLHPVLNIASGRLLLDPGKFKVNLVPEKALNSVDHGAPLGIPEAPDRLPSAKEVRRPKTWTVCERPVVAADGKNDIGAKPTRSLFIGAAPEFGLLQGAEALFVQQYEDKAVDADKAPLFLVQNGRAYKIASKPVRTVLALDAVLPQRVSKEWLDTLEPGQDIDFPAIPGYGTPATVDIPEQFRTVGTVLRAESNGQYYVVGKDAVLPVSPLVAELMANRPDADEKVYKDRSPQAFPVAVSVLGTTISQGTPYGDEKGWPTQLPQTVNRVDPLVDKGRTTLCNTYTGNYSGGVAQTQQSAWTALPERLVEGMGGVYVEPGAGALVREVTGRADDKTGIVFLVTDAGLRHQIANDPPKEGGAAPAPGADSEAKIRLGYKGVEPTPVPRSWTGLMPVSVPLSVDAARNPQTS</sequence>
<reference evidence="11 12" key="1">
    <citation type="submission" date="2024-06" db="EMBL/GenBank/DDBJ databases">
        <title>The Natural Products Discovery Center: Release of the First 8490 Sequenced Strains for Exploring Actinobacteria Biosynthetic Diversity.</title>
        <authorList>
            <person name="Kalkreuter E."/>
            <person name="Kautsar S.A."/>
            <person name="Yang D."/>
            <person name="Bader C.D."/>
            <person name="Teijaro C.N."/>
            <person name="Fluegel L."/>
            <person name="Davis C.M."/>
            <person name="Simpson J.R."/>
            <person name="Lauterbach L."/>
            <person name="Steele A.D."/>
            <person name="Gui C."/>
            <person name="Meng S."/>
            <person name="Li G."/>
            <person name="Viehrig K."/>
            <person name="Ye F."/>
            <person name="Su P."/>
            <person name="Kiefer A.F."/>
            <person name="Nichols A."/>
            <person name="Cepeda A.J."/>
            <person name="Yan W."/>
            <person name="Fan B."/>
            <person name="Jiang Y."/>
            <person name="Adhikari A."/>
            <person name="Zheng C.-J."/>
            <person name="Schuster L."/>
            <person name="Cowan T.M."/>
            <person name="Smanski M.J."/>
            <person name="Chevrette M.G."/>
            <person name="De Carvalho L.P.S."/>
            <person name="Shen B."/>
        </authorList>
    </citation>
    <scope>NUCLEOTIDE SEQUENCE [LARGE SCALE GENOMIC DNA]</scope>
    <source>
        <strain evidence="11 12">NPDC048946</strain>
    </source>
</reference>
<dbReference type="EMBL" id="JBEZFP010000033">
    <property type="protein sequence ID" value="MEU8134892.1"/>
    <property type="molecule type" value="Genomic_DNA"/>
</dbReference>
<proteinExistence type="inferred from homology"/>
<evidence type="ECO:0000256" key="6">
    <source>
        <dbReference type="ARBA" id="ARBA00022801"/>
    </source>
</evidence>
<comment type="similarity">
    <text evidence="2">Belongs to the EccB family.</text>
</comment>
<feature type="transmembrane region" description="Helical" evidence="10">
    <location>
        <begin position="41"/>
        <end position="62"/>
    </location>
</feature>
<organism evidence="11 12">
    <name type="scientific">Streptodolium elevatio</name>
    <dbReference type="NCBI Taxonomy" id="3157996"/>
    <lineage>
        <taxon>Bacteria</taxon>
        <taxon>Bacillati</taxon>
        <taxon>Actinomycetota</taxon>
        <taxon>Actinomycetes</taxon>
        <taxon>Kitasatosporales</taxon>
        <taxon>Streptomycetaceae</taxon>
        <taxon>Streptodolium</taxon>
    </lineage>
</organism>
<keyword evidence="5" id="KW-0547">Nucleotide-binding</keyword>
<keyword evidence="12" id="KW-1185">Reference proteome</keyword>
<comment type="subcellular location">
    <subcellularLocation>
        <location evidence="1">Cell membrane</location>
        <topology evidence="1">Single-pass membrane protein</topology>
    </subcellularLocation>
</comment>
<dbReference type="InterPro" id="IPR044857">
    <property type="entry name" value="T7SS_EccB_R1"/>
</dbReference>
<dbReference type="Gene3D" id="2.40.50.910">
    <property type="entry name" value="Type VII secretion system EccB, repeat 3 domain"/>
    <property type="match status" value="1"/>
</dbReference>
<dbReference type="RefSeq" id="WP_358353935.1">
    <property type="nucleotide sequence ID" value="NZ_JBEZFP010000033.1"/>
</dbReference>
<evidence type="ECO:0000256" key="9">
    <source>
        <dbReference type="ARBA" id="ARBA00023136"/>
    </source>
</evidence>
<keyword evidence="7" id="KW-0067">ATP-binding</keyword>
<evidence type="ECO:0000256" key="1">
    <source>
        <dbReference type="ARBA" id="ARBA00004162"/>
    </source>
</evidence>
<dbReference type="InterPro" id="IPR007795">
    <property type="entry name" value="T7SS_EccB"/>
</dbReference>
<evidence type="ECO:0000256" key="2">
    <source>
        <dbReference type="ARBA" id="ARBA00008149"/>
    </source>
</evidence>
<evidence type="ECO:0000313" key="12">
    <source>
        <dbReference type="Proteomes" id="UP001551482"/>
    </source>
</evidence>
<evidence type="ECO:0000256" key="3">
    <source>
        <dbReference type="ARBA" id="ARBA00022475"/>
    </source>
</evidence>
<keyword evidence="4 10" id="KW-0812">Transmembrane</keyword>
<evidence type="ECO:0000256" key="8">
    <source>
        <dbReference type="ARBA" id="ARBA00022989"/>
    </source>
</evidence>
<keyword evidence="3" id="KW-1003">Cell membrane</keyword>
<name>A0ABV3DHI1_9ACTN</name>
<dbReference type="NCBIfam" id="TIGR03919">
    <property type="entry name" value="T7SS_EccB"/>
    <property type="match status" value="1"/>
</dbReference>
<dbReference type="PANTHER" id="PTHR40765">
    <property type="entry name" value="ESX-2 SECRETION SYSTEM ATPASE ECCB2"/>
    <property type="match status" value="1"/>
</dbReference>
<dbReference type="InterPro" id="IPR042485">
    <property type="entry name" value="T7SS_EccB_R3"/>
</dbReference>
<evidence type="ECO:0000256" key="10">
    <source>
        <dbReference type="SAM" id="Phobius"/>
    </source>
</evidence>
<dbReference type="Proteomes" id="UP001551482">
    <property type="component" value="Unassembled WGS sequence"/>
</dbReference>
<dbReference type="Pfam" id="PF05108">
    <property type="entry name" value="T7SS_ESX1_EccB"/>
    <property type="match status" value="1"/>
</dbReference>
<evidence type="ECO:0000256" key="7">
    <source>
        <dbReference type="ARBA" id="ARBA00022840"/>
    </source>
</evidence>
<evidence type="ECO:0000256" key="4">
    <source>
        <dbReference type="ARBA" id="ARBA00022692"/>
    </source>
</evidence>
<keyword evidence="6" id="KW-0378">Hydrolase</keyword>
<comment type="caution">
    <text evidence="11">The sequence shown here is derived from an EMBL/GenBank/DDBJ whole genome shotgun (WGS) entry which is preliminary data.</text>
</comment>
<keyword evidence="9 10" id="KW-0472">Membrane</keyword>
<dbReference type="Gene3D" id="3.30.2390.20">
    <property type="entry name" value="Type VII secretion system EccB, repeat 1 domain"/>
    <property type="match status" value="1"/>
</dbReference>
<keyword evidence="8 10" id="KW-1133">Transmembrane helix</keyword>
<dbReference type="PANTHER" id="PTHR40765:SF2">
    <property type="entry name" value="ESX-2 SECRETION SYSTEM ATPASE ECCB2"/>
    <property type="match status" value="1"/>
</dbReference>
<evidence type="ECO:0000313" key="11">
    <source>
        <dbReference type="EMBL" id="MEU8134892.1"/>
    </source>
</evidence>
<protein>
    <submittedName>
        <fullName evidence="11">Type VII secretion protein EccB</fullName>
    </submittedName>
</protein>
<accession>A0ABV3DHI1</accession>
<gene>
    <name evidence="11" type="primary">eccB</name>
    <name evidence="11" type="ORF">AB0C36_15405</name>
</gene>
<evidence type="ECO:0000256" key="5">
    <source>
        <dbReference type="ARBA" id="ARBA00022741"/>
    </source>
</evidence>